<dbReference type="Proteomes" id="UP001219525">
    <property type="component" value="Unassembled WGS sequence"/>
</dbReference>
<name>A0AAD6V6D0_9AGAR</name>
<dbReference type="EMBL" id="JARJCW010000051">
    <property type="protein sequence ID" value="KAJ7203345.1"/>
    <property type="molecule type" value="Genomic_DNA"/>
</dbReference>
<evidence type="ECO:0000313" key="2">
    <source>
        <dbReference type="EMBL" id="KAJ7203345.1"/>
    </source>
</evidence>
<accession>A0AAD6V6D0</accession>
<evidence type="ECO:0000256" key="1">
    <source>
        <dbReference type="SAM" id="MobiDB-lite"/>
    </source>
</evidence>
<proteinExistence type="predicted"/>
<protein>
    <submittedName>
        <fullName evidence="2">Uncharacterized protein</fullName>
    </submittedName>
</protein>
<comment type="caution">
    <text evidence="2">The sequence shown here is derived from an EMBL/GenBank/DDBJ whole genome shotgun (WGS) entry which is preliminary data.</text>
</comment>
<feature type="region of interest" description="Disordered" evidence="1">
    <location>
        <begin position="16"/>
        <end position="125"/>
    </location>
</feature>
<dbReference type="AlphaFoldDB" id="A0AAD6V6D0"/>
<reference evidence="2" key="1">
    <citation type="submission" date="2023-03" db="EMBL/GenBank/DDBJ databases">
        <title>Massive genome expansion in bonnet fungi (Mycena s.s.) driven by repeated elements and novel gene families across ecological guilds.</title>
        <authorList>
            <consortium name="Lawrence Berkeley National Laboratory"/>
            <person name="Harder C.B."/>
            <person name="Miyauchi S."/>
            <person name="Viragh M."/>
            <person name="Kuo A."/>
            <person name="Thoen E."/>
            <person name="Andreopoulos B."/>
            <person name="Lu D."/>
            <person name="Skrede I."/>
            <person name="Drula E."/>
            <person name="Henrissat B."/>
            <person name="Morin E."/>
            <person name="Kohler A."/>
            <person name="Barry K."/>
            <person name="LaButti K."/>
            <person name="Morin E."/>
            <person name="Salamov A."/>
            <person name="Lipzen A."/>
            <person name="Mereny Z."/>
            <person name="Hegedus B."/>
            <person name="Baldrian P."/>
            <person name="Stursova M."/>
            <person name="Weitz H."/>
            <person name="Taylor A."/>
            <person name="Grigoriev I.V."/>
            <person name="Nagy L.G."/>
            <person name="Martin F."/>
            <person name="Kauserud H."/>
        </authorList>
    </citation>
    <scope>NUCLEOTIDE SEQUENCE</scope>
    <source>
        <strain evidence="2">9144</strain>
    </source>
</reference>
<organism evidence="2 3">
    <name type="scientific">Mycena pura</name>
    <dbReference type="NCBI Taxonomy" id="153505"/>
    <lineage>
        <taxon>Eukaryota</taxon>
        <taxon>Fungi</taxon>
        <taxon>Dikarya</taxon>
        <taxon>Basidiomycota</taxon>
        <taxon>Agaricomycotina</taxon>
        <taxon>Agaricomycetes</taxon>
        <taxon>Agaricomycetidae</taxon>
        <taxon>Agaricales</taxon>
        <taxon>Marasmiineae</taxon>
        <taxon>Mycenaceae</taxon>
        <taxon>Mycena</taxon>
    </lineage>
</organism>
<sequence length="125" mass="12649">MVNFVSVIGIFVSGHKRAQAGSAITEMSKGVGRAAPRSGPRGERQLPAGRGLGQSGRAPIGVRGGKPRPPQPVNKPGQKSEREGGEKRRKGGKLRTAGPAASGSPRQGRGLGQTIPAVAAGAANQ</sequence>
<keyword evidence="3" id="KW-1185">Reference proteome</keyword>
<gene>
    <name evidence="2" type="ORF">GGX14DRAFT_398928</name>
</gene>
<evidence type="ECO:0000313" key="3">
    <source>
        <dbReference type="Proteomes" id="UP001219525"/>
    </source>
</evidence>